<comment type="caution">
    <text evidence="1">The sequence shown here is derived from an EMBL/GenBank/DDBJ whole genome shotgun (WGS) entry which is preliminary data.</text>
</comment>
<keyword evidence="2" id="KW-1185">Reference proteome</keyword>
<feature type="non-terminal residue" evidence="1">
    <location>
        <position position="55"/>
    </location>
</feature>
<gene>
    <name evidence="1" type="ORF">SCALOS_LOCUS3688</name>
</gene>
<dbReference type="EMBL" id="CAJVPM010004312">
    <property type="protein sequence ID" value="CAG8511750.1"/>
    <property type="molecule type" value="Genomic_DNA"/>
</dbReference>
<protein>
    <submittedName>
        <fullName evidence="1">4978_t:CDS:1</fullName>
    </submittedName>
</protein>
<evidence type="ECO:0000313" key="2">
    <source>
        <dbReference type="Proteomes" id="UP000789860"/>
    </source>
</evidence>
<dbReference type="Proteomes" id="UP000789860">
    <property type="component" value="Unassembled WGS sequence"/>
</dbReference>
<evidence type="ECO:0000313" key="1">
    <source>
        <dbReference type="EMBL" id="CAG8511750.1"/>
    </source>
</evidence>
<organism evidence="1 2">
    <name type="scientific">Scutellospora calospora</name>
    <dbReference type="NCBI Taxonomy" id="85575"/>
    <lineage>
        <taxon>Eukaryota</taxon>
        <taxon>Fungi</taxon>
        <taxon>Fungi incertae sedis</taxon>
        <taxon>Mucoromycota</taxon>
        <taxon>Glomeromycotina</taxon>
        <taxon>Glomeromycetes</taxon>
        <taxon>Diversisporales</taxon>
        <taxon>Gigasporaceae</taxon>
        <taxon>Scutellospora</taxon>
    </lineage>
</organism>
<proteinExistence type="predicted"/>
<sequence length="55" mass="6330">MTRWIPFEELNEFKEIGKGSSGIIYSAFLNNHGIVALKKLPKDSKKEFDIFKSLN</sequence>
<accession>A0ACA9L5C7</accession>
<reference evidence="1" key="1">
    <citation type="submission" date="2021-06" db="EMBL/GenBank/DDBJ databases">
        <authorList>
            <person name="Kallberg Y."/>
            <person name="Tangrot J."/>
            <person name="Rosling A."/>
        </authorList>
    </citation>
    <scope>NUCLEOTIDE SEQUENCE</scope>
    <source>
        <strain evidence="1">AU212A</strain>
    </source>
</reference>
<name>A0ACA9L5C7_9GLOM</name>